<protein>
    <submittedName>
        <fullName evidence="1">26 kDa periplasmic immunogenic protein</fullName>
    </submittedName>
</protein>
<dbReference type="Gene3D" id="3.30.70.2970">
    <property type="entry name" value="Protein of unknown function (DUF541), domain 2"/>
    <property type="match status" value="1"/>
</dbReference>
<sequence>MSKIKNLIIISAIALSMVGVFYAGNLSKAKIADAQNQVSSQKVISVSGEGVISVKPDIAYINLGVHVQNKDAKIAQSENTQKMNRVIAALKKQGIKDEDIQTIEYSIYPEYNYNYDKSNQPKIVGYSVRNMVRVAIRNVDKVGVIIDAVASSDANLIDSISFGISDAEKYYKEALKKSVENAKGKATSIGDSLGVKLSTPSKIIENSSPSHIVYERSYKAMDAVEHSTPVSQGQVEIRAVVTVEYNY</sequence>
<dbReference type="EMBL" id="MZGW01000002">
    <property type="protein sequence ID" value="OPJ56254.1"/>
    <property type="molecule type" value="Genomic_DNA"/>
</dbReference>
<dbReference type="Pfam" id="PF04402">
    <property type="entry name" value="SIMPL"/>
    <property type="match status" value="1"/>
</dbReference>
<dbReference type="PANTHER" id="PTHR34387:SF1">
    <property type="entry name" value="PERIPLASMIC IMMUNOGENIC PROTEIN"/>
    <property type="match status" value="1"/>
</dbReference>
<dbReference type="AlphaFoldDB" id="A0A1V4I8P2"/>
<comment type="caution">
    <text evidence="1">The sequence shown here is derived from an EMBL/GenBank/DDBJ whole genome shotgun (WGS) entry which is preliminary data.</text>
</comment>
<dbReference type="RefSeq" id="WP_079411196.1">
    <property type="nucleotide sequence ID" value="NZ_MZGW01000002.1"/>
</dbReference>
<dbReference type="InterPro" id="IPR007497">
    <property type="entry name" value="SIMPL/DUF541"/>
</dbReference>
<dbReference type="Gene3D" id="3.30.110.170">
    <property type="entry name" value="Protein of unknown function (DUF541), domain 1"/>
    <property type="match status" value="1"/>
</dbReference>
<proteinExistence type="predicted"/>
<dbReference type="InterPro" id="IPR052022">
    <property type="entry name" value="26kDa_periplasmic_antigen"/>
</dbReference>
<dbReference type="PANTHER" id="PTHR34387">
    <property type="entry name" value="SLR1258 PROTEIN"/>
    <property type="match status" value="1"/>
</dbReference>
<reference evidence="1 2" key="1">
    <citation type="submission" date="2017-03" db="EMBL/GenBank/DDBJ databases">
        <title>Genome sequence of Clostridium thermoalcaliphilum DSM 7309.</title>
        <authorList>
            <person name="Poehlein A."/>
            <person name="Daniel R."/>
        </authorList>
    </citation>
    <scope>NUCLEOTIDE SEQUENCE [LARGE SCALE GENOMIC DNA]</scope>
    <source>
        <strain evidence="1 2">DSM 7309</strain>
    </source>
</reference>
<name>A0A1V4I8P2_9FIRM</name>
<dbReference type="GO" id="GO:0006974">
    <property type="term" value="P:DNA damage response"/>
    <property type="evidence" value="ECO:0007669"/>
    <property type="project" value="TreeGrafter"/>
</dbReference>
<dbReference type="OrthoDB" id="9785192at2"/>
<dbReference type="STRING" id="29349.CLOTH_06580"/>
<evidence type="ECO:0000313" key="2">
    <source>
        <dbReference type="Proteomes" id="UP000190140"/>
    </source>
</evidence>
<evidence type="ECO:0000313" key="1">
    <source>
        <dbReference type="EMBL" id="OPJ56254.1"/>
    </source>
</evidence>
<gene>
    <name evidence="1" type="ORF">CLOTH_06580</name>
</gene>
<keyword evidence="2" id="KW-1185">Reference proteome</keyword>
<organism evidence="1 2">
    <name type="scientific">Alkalithermobacter paradoxus</name>
    <dbReference type="NCBI Taxonomy" id="29349"/>
    <lineage>
        <taxon>Bacteria</taxon>
        <taxon>Bacillati</taxon>
        <taxon>Bacillota</taxon>
        <taxon>Clostridia</taxon>
        <taxon>Peptostreptococcales</taxon>
        <taxon>Tepidibacteraceae</taxon>
        <taxon>Alkalithermobacter</taxon>
    </lineage>
</organism>
<dbReference type="Proteomes" id="UP000190140">
    <property type="component" value="Unassembled WGS sequence"/>
</dbReference>
<accession>A0A1V4I8P2</accession>